<dbReference type="AlphaFoldDB" id="A0A6S6R053"/>
<dbReference type="KEGG" id="acel:acsn021_10360"/>
<evidence type="ECO:0000256" key="4">
    <source>
        <dbReference type="ARBA" id="ARBA00022801"/>
    </source>
</evidence>
<dbReference type="GO" id="GO:0046872">
    <property type="term" value="F:metal ion binding"/>
    <property type="evidence" value="ECO:0007669"/>
    <property type="project" value="UniProtKB-KW"/>
</dbReference>
<dbReference type="Pfam" id="PF00857">
    <property type="entry name" value="Isochorismatase"/>
    <property type="match status" value="1"/>
</dbReference>
<proteinExistence type="inferred from homology"/>
<comment type="pathway">
    <text evidence="5">Cofactor biosynthesis; nicotinate biosynthesis; nicotinate from nicotinamide: step 1/1.</text>
</comment>
<dbReference type="InterPro" id="IPR052347">
    <property type="entry name" value="Isochorismatase_Nicotinamidase"/>
</dbReference>
<keyword evidence="10" id="KW-1185">Reference proteome</keyword>
<organism evidence="9 10">
    <name type="scientific">Anaerocolumna cellulosilytica</name>
    <dbReference type="NCBI Taxonomy" id="433286"/>
    <lineage>
        <taxon>Bacteria</taxon>
        <taxon>Bacillati</taxon>
        <taxon>Bacillota</taxon>
        <taxon>Clostridia</taxon>
        <taxon>Lachnospirales</taxon>
        <taxon>Lachnospiraceae</taxon>
        <taxon>Anaerocolumna</taxon>
    </lineage>
</organism>
<evidence type="ECO:0000256" key="2">
    <source>
        <dbReference type="ARBA" id="ARBA00022642"/>
    </source>
</evidence>
<evidence type="ECO:0000313" key="9">
    <source>
        <dbReference type="EMBL" id="BCJ93467.1"/>
    </source>
</evidence>
<protein>
    <recommendedName>
        <fullName evidence="6">nicotinamidase</fullName>
        <ecNumber evidence="6">3.5.1.19</ecNumber>
    </recommendedName>
    <alternativeName>
        <fullName evidence="7">Nicotinamide deamidase</fullName>
    </alternativeName>
</protein>
<gene>
    <name evidence="9" type="ORF">acsn021_10360</name>
</gene>
<evidence type="ECO:0000259" key="8">
    <source>
        <dbReference type="Pfam" id="PF00857"/>
    </source>
</evidence>
<dbReference type="GO" id="GO:0008936">
    <property type="term" value="F:nicotinamidase activity"/>
    <property type="evidence" value="ECO:0007669"/>
    <property type="project" value="UniProtKB-EC"/>
</dbReference>
<comment type="similarity">
    <text evidence="1">Belongs to the isochorismatase family.</text>
</comment>
<keyword evidence="2" id="KW-0662">Pyridine nucleotide biosynthesis</keyword>
<dbReference type="Gene3D" id="3.40.50.850">
    <property type="entry name" value="Isochorismatase-like"/>
    <property type="match status" value="1"/>
</dbReference>
<dbReference type="RefSeq" id="WP_184090723.1">
    <property type="nucleotide sequence ID" value="NZ_AP023367.1"/>
</dbReference>
<evidence type="ECO:0000256" key="7">
    <source>
        <dbReference type="ARBA" id="ARBA00043224"/>
    </source>
</evidence>
<dbReference type="SUPFAM" id="SSF52499">
    <property type="entry name" value="Isochorismatase-like hydrolases"/>
    <property type="match status" value="1"/>
</dbReference>
<dbReference type="EC" id="3.5.1.19" evidence="6"/>
<dbReference type="PANTHER" id="PTHR11080">
    <property type="entry name" value="PYRAZINAMIDASE/NICOTINAMIDASE"/>
    <property type="match status" value="1"/>
</dbReference>
<evidence type="ECO:0000256" key="5">
    <source>
        <dbReference type="ARBA" id="ARBA00037900"/>
    </source>
</evidence>
<dbReference type="EMBL" id="AP023367">
    <property type="protein sequence ID" value="BCJ93467.1"/>
    <property type="molecule type" value="Genomic_DNA"/>
</dbReference>
<sequence>MNKLLIVVDMQNDFIDGTLGTQEAEHIVHKVVAKITEYEMAGRTIIFTMDTHSDDYPVTSEGKKLPVTHCIKDTPGWQISDAITTSIDLSKYKIYEKNTFGSSELARDLLNGLYDTATSIEIIGLCTDICVISNAMLVKTMLPEIPITVDASCCAGVTPNSHQNALEAMKMCHIEVKNNK</sequence>
<accession>A0A6S6R053</accession>
<dbReference type="InterPro" id="IPR000868">
    <property type="entry name" value="Isochorismatase-like_dom"/>
</dbReference>
<evidence type="ECO:0000256" key="3">
    <source>
        <dbReference type="ARBA" id="ARBA00022723"/>
    </source>
</evidence>
<dbReference type="GO" id="GO:0019363">
    <property type="term" value="P:pyridine nucleotide biosynthetic process"/>
    <property type="evidence" value="ECO:0007669"/>
    <property type="project" value="UniProtKB-KW"/>
</dbReference>
<dbReference type="PANTHER" id="PTHR11080:SF2">
    <property type="entry name" value="LD05707P"/>
    <property type="match status" value="1"/>
</dbReference>
<evidence type="ECO:0000256" key="1">
    <source>
        <dbReference type="ARBA" id="ARBA00006336"/>
    </source>
</evidence>
<dbReference type="CDD" id="cd00431">
    <property type="entry name" value="cysteine_hydrolases"/>
    <property type="match status" value="1"/>
</dbReference>
<keyword evidence="3" id="KW-0479">Metal-binding</keyword>
<evidence type="ECO:0000313" key="10">
    <source>
        <dbReference type="Proteomes" id="UP000515561"/>
    </source>
</evidence>
<keyword evidence="4" id="KW-0378">Hydrolase</keyword>
<evidence type="ECO:0000256" key="6">
    <source>
        <dbReference type="ARBA" id="ARBA00039017"/>
    </source>
</evidence>
<feature type="domain" description="Isochorismatase-like" evidence="8">
    <location>
        <begin position="4"/>
        <end position="172"/>
    </location>
</feature>
<dbReference type="Proteomes" id="UP000515561">
    <property type="component" value="Chromosome"/>
</dbReference>
<name>A0A6S6R053_9FIRM</name>
<dbReference type="InterPro" id="IPR036380">
    <property type="entry name" value="Isochorismatase-like_sf"/>
</dbReference>
<reference evidence="9 10" key="1">
    <citation type="journal article" date="2016" name="Int. J. Syst. Evol. Microbiol.">
        <title>Descriptions of Anaerotaenia torta gen. nov., sp. nov. and Anaerocolumna cellulosilytica gen. nov., sp. nov. isolated from a methanogenic reactor of cattle waste.</title>
        <authorList>
            <person name="Uek A."/>
            <person name="Ohtaki Y."/>
            <person name="Kaku N."/>
            <person name="Ueki K."/>
        </authorList>
    </citation>
    <scope>NUCLEOTIDE SEQUENCE [LARGE SCALE GENOMIC DNA]</scope>
    <source>
        <strain evidence="9 10">SN021</strain>
    </source>
</reference>